<dbReference type="InterPro" id="IPR007164">
    <property type="entry name" value="GTP-dep_dephospho-CoA_kin"/>
</dbReference>
<reference evidence="7" key="1">
    <citation type="journal article" date="2020" name="mSystems">
        <title>Genome- and Community-Level Interaction Insights into Carbon Utilization and Element Cycling Functions of Hydrothermarchaeota in Hydrothermal Sediment.</title>
        <authorList>
            <person name="Zhou Z."/>
            <person name="Liu Y."/>
            <person name="Xu W."/>
            <person name="Pan J."/>
            <person name="Luo Z.H."/>
            <person name="Li M."/>
        </authorList>
    </citation>
    <scope>NUCLEOTIDE SEQUENCE [LARGE SCALE GENOMIC DNA]</scope>
    <source>
        <strain evidence="7">SpSt-1125</strain>
    </source>
</reference>
<name>A0A7J3X7K6_THEPE</name>
<dbReference type="Pfam" id="PF04019">
    <property type="entry name" value="DUF359"/>
    <property type="match status" value="1"/>
</dbReference>
<dbReference type="PANTHER" id="PTHR40732">
    <property type="entry name" value="UPF0218 PROTEIN TK1697"/>
    <property type="match status" value="1"/>
</dbReference>
<feature type="binding site" evidence="6">
    <location>
        <position position="59"/>
    </location>
    <ligand>
        <name>GTP</name>
        <dbReference type="ChEBI" id="CHEBI:37565"/>
    </ligand>
</feature>
<evidence type="ECO:0000256" key="6">
    <source>
        <dbReference type="HAMAP-Rule" id="MF_00590"/>
    </source>
</evidence>
<evidence type="ECO:0000256" key="5">
    <source>
        <dbReference type="ARBA" id="ARBA00023134"/>
    </source>
</evidence>
<keyword evidence="4 6" id="KW-0173">Coenzyme A biosynthesis</keyword>
<comment type="caution">
    <text evidence="7">The sequence shown here is derived from an EMBL/GenBank/DDBJ whole genome shotgun (WGS) entry which is preliminary data.</text>
</comment>
<dbReference type="GO" id="GO:0015937">
    <property type="term" value="P:coenzyme A biosynthetic process"/>
    <property type="evidence" value="ECO:0007669"/>
    <property type="project" value="UniProtKB-UniRule"/>
</dbReference>
<comment type="caution">
    <text evidence="6">Lacks conserved residue(s) required for the propagation of feature annotation.</text>
</comment>
<evidence type="ECO:0000256" key="1">
    <source>
        <dbReference type="ARBA" id="ARBA00022679"/>
    </source>
</evidence>
<evidence type="ECO:0000256" key="4">
    <source>
        <dbReference type="ARBA" id="ARBA00022993"/>
    </source>
</evidence>
<keyword evidence="5 6" id="KW-0342">GTP-binding</keyword>
<organism evidence="7">
    <name type="scientific">Thermofilum pendens</name>
    <dbReference type="NCBI Taxonomy" id="2269"/>
    <lineage>
        <taxon>Archaea</taxon>
        <taxon>Thermoproteota</taxon>
        <taxon>Thermoprotei</taxon>
        <taxon>Thermofilales</taxon>
        <taxon>Thermofilaceae</taxon>
        <taxon>Thermofilum</taxon>
    </lineage>
</organism>
<gene>
    <name evidence="7" type="ORF">ENM88_05210</name>
</gene>
<keyword evidence="3 6" id="KW-0418">Kinase</keyword>
<dbReference type="PANTHER" id="PTHR40732:SF1">
    <property type="entry name" value="GTP-DEPENDENT DEPHOSPHO-COA KINASE"/>
    <property type="match status" value="1"/>
</dbReference>
<comment type="pathway">
    <text evidence="6">Cofactor biosynthesis; coenzyme A biosynthesis.</text>
</comment>
<protein>
    <recommendedName>
        <fullName evidence="6">GTP-dependent dephospho-CoA kinase</fullName>
        <ecNumber evidence="6">2.7.1.237</ecNumber>
    </recommendedName>
    <alternativeName>
        <fullName evidence="6">Dephospho-coenzyme A kinase</fullName>
        <shortName evidence="6">DPCK</shortName>
    </alternativeName>
</protein>
<dbReference type="AlphaFoldDB" id="A0A7J3X7K6"/>
<evidence type="ECO:0000313" key="7">
    <source>
        <dbReference type="EMBL" id="HHP05132.1"/>
    </source>
</evidence>
<dbReference type="HAMAP" id="MF_00590">
    <property type="entry name" value="Dephospho_CoA_kinase_GTP_dep"/>
    <property type="match status" value="1"/>
</dbReference>
<evidence type="ECO:0000256" key="2">
    <source>
        <dbReference type="ARBA" id="ARBA00022741"/>
    </source>
</evidence>
<feature type="binding site" evidence="6">
    <location>
        <position position="132"/>
    </location>
    <ligand>
        <name>GTP</name>
        <dbReference type="ChEBI" id="CHEBI:37565"/>
    </ligand>
</feature>
<dbReference type="GO" id="GO:0005525">
    <property type="term" value="F:GTP binding"/>
    <property type="evidence" value="ECO:0007669"/>
    <property type="project" value="UniProtKB-UniRule"/>
</dbReference>
<comment type="function">
    <text evidence="6">Catalyzes the GTP-dependent phosphorylation of the 3'-hydroxyl group of dephosphocoenzyme A to form coenzyme A (CoA).</text>
</comment>
<keyword evidence="2 6" id="KW-0547">Nucleotide-binding</keyword>
<evidence type="ECO:0000256" key="3">
    <source>
        <dbReference type="ARBA" id="ARBA00022777"/>
    </source>
</evidence>
<accession>A0A7J3X7K6</accession>
<comment type="similarity">
    <text evidence="6">Belongs to the GTP-dependent DPCK family.</text>
</comment>
<proteinExistence type="inferred from homology"/>
<dbReference type="UniPathway" id="UPA00241"/>
<comment type="catalytic activity">
    <reaction evidence="6">
        <text>3'-dephospho-CoA + GTP = GDP + CoA + H(+)</text>
        <dbReference type="Rhea" id="RHEA:61156"/>
        <dbReference type="ChEBI" id="CHEBI:15378"/>
        <dbReference type="ChEBI" id="CHEBI:37565"/>
        <dbReference type="ChEBI" id="CHEBI:57287"/>
        <dbReference type="ChEBI" id="CHEBI:57328"/>
        <dbReference type="ChEBI" id="CHEBI:58189"/>
        <dbReference type="EC" id="2.7.1.237"/>
    </reaction>
</comment>
<feature type="binding site" evidence="6">
    <location>
        <position position="75"/>
    </location>
    <ligand>
        <name>GTP</name>
        <dbReference type="ChEBI" id="CHEBI:37565"/>
    </ligand>
</feature>
<dbReference type="EC" id="2.7.1.237" evidence="6"/>
<feature type="binding site" evidence="6">
    <location>
        <position position="57"/>
    </location>
    <ligand>
        <name>GTP</name>
        <dbReference type="ChEBI" id="CHEBI:37565"/>
    </ligand>
</feature>
<keyword evidence="1 6" id="KW-0808">Transferase</keyword>
<sequence length="186" mass="20881">MSRGELGEKSYRLVGSRLAREMMSYSWGFLVFEEPPESVQTARTLIDDSRPLIVVGDEVSKNFSLHYRWDVSVVDFRSRRAAFEWSPASPSVILECENPPSTISGSCIQALKHAVSAWEKEGRVMVVVRGEEDLLSVPAILLCPDGGWVVYGNWKGFLSLIPCTPLFRSIARKLLLEFFEEAEGAH</sequence>
<dbReference type="EMBL" id="DRZM01000155">
    <property type="protein sequence ID" value="HHP05132.1"/>
    <property type="molecule type" value="Genomic_DNA"/>
</dbReference>
<dbReference type="GO" id="GO:0016301">
    <property type="term" value="F:kinase activity"/>
    <property type="evidence" value="ECO:0007669"/>
    <property type="project" value="UniProtKB-UniRule"/>
</dbReference>